<feature type="transmembrane region" description="Helical" evidence="6">
    <location>
        <begin position="243"/>
        <end position="263"/>
    </location>
</feature>
<keyword evidence="5 6" id="KW-0472">Membrane</keyword>
<dbReference type="Pfam" id="PF07690">
    <property type="entry name" value="MFS_1"/>
    <property type="match status" value="1"/>
</dbReference>
<feature type="transmembrane region" description="Helical" evidence="6">
    <location>
        <begin position="297"/>
        <end position="314"/>
    </location>
</feature>
<sequence>MESRLSQRVLWLLSTCCFASMASMRVCDSLLPSLESEFRVSMASAAQTISSFALAYGVMQLFFGPLGDRFGKIRVIALATLACTVGNFGAAISLHLGQMVGARVLSGAAAAGIVPLTMAWIGDTVPYDKRQEILARLLGATVFGMIAGQWLGALVADTFNWRISFTLLAMISLFAGLFVMREDNASKVNNVATGKGVGHRAFEVLSIPWARTVLIITFIEGSLAFSTLSFIPTYLHASFHMPMAKSGSIVALYGVGGLLYSRCARVLVRRLGESNLARLGGACLAISYTGLAMSNDWVFALPACFLAGFGFYALHNTLQTHATQMAPGARGTAVSLFSCFLFFGQSLGVICAAWFIDRFSAPPVFVVSAAGLLLLALTFSVQVSKQTPNLVKT</sequence>
<dbReference type="PROSITE" id="PS50850">
    <property type="entry name" value="MFS"/>
    <property type="match status" value="1"/>
</dbReference>
<proteinExistence type="predicted"/>
<feature type="transmembrane region" description="Helical" evidence="6">
    <location>
        <begin position="362"/>
        <end position="383"/>
    </location>
</feature>
<dbReference type="InterPro" id="IPR011701">
    <property type="entry name" value="MFS"/>
</dbReference>
<feature type="transmembrane region" description="Helical" evidence="6">
    <location>
        <begin position="40"/>
        <end position="63"/>
    </location>
</feature>
<accession>A0ABW9B072</accession>
<organism evidence="8 9">
    <name type="scientific">Paraburkholderia dipogonis</name>
    <dbReference type="NCBI Taxonomy" id="1211383"/>
    <lineage>
        <taxon>Bacteria</taxon>
        <taxon>Pseudomonadati</taxon>
        <taxon>Pseudomonadota</taxon>
        <taxon>Betaproteobacteria</taxon>
        <taxon>Burkholderiales</taxon>
        <taxon>Burkholderiaceae</taxon>
        <taxon>Paraburkholderia</taxon>
    </lineage>
</organism>
<feature type="transmembrane region" description="Helical" evidence="6">
    <location>
        <begin position="334"/>
        <end position="356"/>
    </location>
</feature>
<keyword evidence="3 6" id="KW-0812">Transmembrane</keyword>
<feature type="transmembrane region" description="Helical" evidence="6">
    <location>
        <begin position="100"/>
        <end position="121"/>
    </location>
</feature>
<evidence type="ECO:0000313" key="8">
    <source>
        <dbReference type="EMBL" id="MFM0005621.1"/>
    </source>
</evidence>
<dbReference type="SUPFAM" id="SSF103473">
    <property type="entry name" value="MFS general substrate transporter"/>
    <property type="match status" value="1"/>
</dbReference>
<evidence type="ECO:0000256" key="4">
    <source>
        <dbReference type="ARBA" id="ARBA00022989"/>
    </source>
</evidence>
<evidence type="ECO:0000259" key="7">
    <source>
        <dbReference type="PROSITE" id="PS50850"/>
    </source>
</evidence>
<dbReference type="PANTHER" id="PTHR43124">
    <property type="entry name" value="PURINE EFFLUX PUMP PBUE"/>
    <property type="match status" value="1"/>
</dbReference>
<feature type="domain" description="Major facilitator superfamily (MFS) profile" evidence="7">
    <location>
        <begin position="9"/>
        <end position="387"/>
    </location>
</feature>
<evidence type="ECO:0000313" key="9">
    <source>
        <dbReference type="Proteomes" id="UP001629230"/>
    </source>
</evidence>
<feature type="transmembrane region" description="Helical" evidence="6">
    <location>
        <begin position="209"/>
        <end position="231"/>
    </location>
</feature>
<dbReference type="CDD" id="cd17324">
    <property type="entry name" value="MFS_NepI_like"/>
    <property type="match status" value="1"/>
</dbReference>
<keyword evidence="9" id="KW-1185">Reference proteome</keyword>
<dbReference type="InterPro" id="IPR036259">
    <property type="entry name" value="MFS_trans_sf"/>
</dbReference>
<keyword evidence="4 6" id="KW-1133">Transmembrane helix</keyword>
<comment type="caution">
    <text evidence="8">The sequence shown here is derived from an EMBL/GenBank/DDBJ whole genome shotgun (WGS) entry which is preliminary data.</text>
</comment>
<evidence type="ECO:0000256" key="3">
    <source>
        <dbReference type="ARBA" id="ARBA00022692"/>
    </source>
</evidence>
<dbReference type="InterPro" id="IPR050189">
    <property type="entry name" value="MFS_Efflux_Transporters"/>
</dbReference>
<evidence type="ECO:0000256" key="1">
    <source>
        <dbReference type="ARBA" id="ARBA00004651"/>
    </source>
</evidence>
<keyword evidence="2" id="KW-1003">Cell membrane</keyword>
<comment type="subcellular location">
    <subcellularLocation>
        <location evidence="1">Cell membrane</location>
        <topology evidence="1">Multi-pass membrane protein</topology>
    </subcellularLocation>
</comment>
<gene>
    <name evidence="8" type="ORF">PQR57_32050</name>
</gene>
<protein>
    <submittedName>
        <fullName evidence="8">MFS transporter</fullName>
    </submittedName>
</protein>
<dbReference type="Proteomes" id="UP001629230">
    <property type="component" value="Unassembled WGS sequence"/>
</dbReference>
<feature type="transmembrane region" description="Helical" evidence="6">
    <location>
        <begin position="159"/>
        <end position="180"/>
    </location>
</feature>
<feature type="transmembrane region" description="Helical" evidence="6">
    <location>
        <begin position="133"/>
        <end position="153"/>
    </location>
</feature>
<dbReference type="EMBL" id="JAQQEZ010000031">
    <property type="protein sequence ID" value="MFM0005621.1"/>
    <property type="molecule type" value="Genomic_DNA"/>
</dbReference>
<evidence type="ECO:0000256" key="6">
    <source>
        <dbReference type="SAM" id="Phobius"/>
    </source>
</evidence>
<dbReference type="PANTHER" id="PTHR43124:SF3">
    <property type="entry name" value="CHLORAMPHENICOL EFFLUX PUMP RV0191"/>
    <property type="match status" value="1"/>
</dbReference>
<reference evidence="8 9" key="1">
    <citation type="journal article" date="2024" name="Chem. Sci.">
        <title>Discovery of megapolipeptins by genome mining of a Burkholderiales bacteria collection.</title>
        <authorList>
            <person name="Paulo B.S."/>
            <person name="Recchia M.J.J."/>
            <person name="Lee S."/>
            <person name="Fergusson C.H."/>
            <person name="Romanowski S.B."/>
            <person name="Hernandez A."/>
            <person name="Krull N."/>
            <person name="Liu D.Y."/>
            <person name="Cavanagh H."/>
            <person name="Bos A."/>
            <person name="Gray C.A."/>
            <person name="Murphy B.T."/>
            <person name="Linington R.G."/>
            <person name="Eustaquio A.S."/>
        </authorList>
    </citation>
    <scope>NUCLEOTIDE SEQUENCE [LARGE SCALE GENOMIC DNA]</scope>
    <source>
        <strain evidence="8 9">RL17-350-BIC-A</strain>
    </source>
</reference>
<evidence type="ECO:0000256" key="2">
    <source>
        <dbReference type="ARBA" id="ARBA00022475"/>
    </source>
</evidence>
<name>A0ABW9B072_9BURK</name>
<evidence type="ECO:0000256" key="5">
    <source>
        <dbReference type="ARBA" id="ARBA00023136"/>
    </source>
</evidence>
<feature type="transmembrane region" description="Helical" evidence="6">
    <location>
        <begin position="75"/>
        <end position="94"/>
    </location>
</feature>
<feature type="transmembrane region" description="Helical" evidence="6">
    <location>
        <begin position="275"/>
        <end position="291"/>
    </location>
</feature>
<dbReference type="InterPro" id="IPR020846">
    <property type="entry name" value="MFS_dom"/>
</dbReference>
<dbReference type="Gene3D" id="1.20.1250.20">
    <property type="entry name" value="MFS general substrate transporter like domains"/>
    <property type="match status" value="1"/>
</dbReference>